<comment type="caution">
    <text evidence="2">The sequence shown here is derived from an EMBL/GenBank/DDBJ whole genome shotgun (WGS) entry which is preliminary data.</text>
</comment>
<dbReference type="Proteomes" id="UP000609651">
    <property type="component" value="Unassembled WGS sequence"/>
</dbReference>
<feature type="region of interest" description="Disordered" evidence="1">
    <location>
        <begin position="133"/>
        <end position="154"/>
    </location>
</feature>
<dbReference type="EMBL" id="WTPX01000292">
    <property type="protein sequence ID" value="NNJ28098.1"/>
    <property type="molecule type" value="Genomic_DNA"/>
</dbReference>
<sequence>MHRLGEEAAHRVACESLGTTARFIAELLPGAELAATREAASDVWSRGNVAVLDLPRFLHAEEPLDPNPPPHTWDTTSDTLAAWVARRWPAERLALLKSCDRSPEAVDPCFARFAEGLGVEWVNLRDERFAPASGGRQLAERSAPLLSGADGSGG</sequence>
<gene>
    <name evidence="2" type="ORF">LzC2_42090</name>
</gene>
<evidence type="ECO:0000256" key="1">
    <source>
        <dbReference type="SAM" id="MobiDB-lite"/>
    </source>
</evidence>
<protein>
    <submittedName>
        <fullName evidence="2">Uncharacterized protein</fullName>
    </submittedName>
</protein>
<organism evidence="2 3">
    <name type="scientific">Alienimonas chondri</name>
    <dbReference type="NCBI Taxonomy" id="2681879"/>
    <lineage>
        <taxon>Bacteria</taxon>
        <taxon>Pseudomonadati</taxon>
        <taxon>Planctomycetota</taxon>
        <taxon>Planctomycetia</taxon>
        <taxon>Planctomycetales</taxon>
        <taxon>Planctomycetaceae</taxon>
        <taxon>Alienimonas</taxon>
    </lineage>
</organism>
<evidence type="ECO:0000313" key="3">
    <source>
        <dbReference type="Proteomes" id="UP000609651"/>
    </source>
</evidence>
<accession>A0ABX1VJL6</accession>
<proteinExistence type="predicted"/>
<keyword evidence="3" id="KW-1185">Reference proteome</keyword>
<evidence type="ECO:0000313" key="2">
    <source>
        <dbReference type="EMBL" id="NNJ28098.1"/>
    </source>
</evidence>
<name>A0ABX1VJL6_9PLAN</name>
<reference evidence="2 3" key="1">
    <citation type="journal article" date="2020" name="Syst. Appl. Microbiol.">
        <title>Alienimonas chondri sp. nov., a novel planctomycete isolated from the biofilm of the red alga Chondrus crispus.</title>
        <authorList>
            <person name="Vitorino I."/>
            <person name="Albuquerque L."/>
            <person name="Wiegand S."/>
            <person name="Kallscheuer N."/>
            <person name="da Costa M.S."/>
            <person name="Lobo-da-Cunha A."/>
            <person name="Jogler C."/>
            <person name="Lage O.M."/>
        </authorList>
    </citation>
    <scope>NUCLEOTIDE SEQUENCE [LARGE SCALE GENOMIC DNA]</scope>
    <source>
        <strain evidence="2 3">LzC2</strain>
    </source>
</reference>